<dbReference type="PANTHER" id="PTHR38886:SF1">
    <property type="entry name" value="NACHT-NTPASE AND P-LOOP NTPASES N-TERMINAL DOMAIN-CONTAINING PROTEIN"/>
    <property type="match status" value="1"/>
</dbReference>
<protein>
    <recommendedName>
        <fullName evidence="3">NACHT-NTPase and P-loop NTPases N-terminal domain-containing protein</fullName>
    </recommendedName>
</protein>
<dbReference type="AlphaFoldDB" id="A0A9Q8Z5K9"/>
<proteinExistence type="predicted"/>
<dbReference type="EMBL" id="CP089276">
    <property type="protein sequence ID" value="USP76752.1"/>
    <property type="molecule type" value="Genomic_DNA"/>
</dbReference>
<accession>A0A9Q8Z5K9</accession>
<organism evidence="1 2">
    <name type="scientific">Curvularia clavata</name>
    <dbReference type="NCBI Taxonomy" id="95742"/>
    <lineage>
        <taxon>Eukaryota</taxon>
        <taxon>Fungi</taxon>
        <taxon>Dikarya</taxon>
        <taxon>Ascomycota</taxon>
        <taxon>Pezizomycotina</taxon>
        <taxon>Dothideomycetes</taxon>
        <taxon>Pleosporomycetidae</taxon>
        <taxon>Pleosporales</taxon>
        <taxon>Pleosporineae</taxon>
        <taxon>Pleosporaceae</taxon>
        <taxon>Curvularia</taxon>
    </lineage>
</organism>
<evidence type="ECO:0000313" key="2">
    <source>
        <dbReference type="Proteomes" id="UP001056012"/>
    </source>
</evidence>
<name>A0A9Q8Z5K9_CURCL</name>
<dbReference type="OrthoDB" id="3687632at2759"/>
<dbReference type="Proteomes" id="UP001056012">
    <property type="component" value="Chromosome 3"/>
</dbReference>
<sequence>MAVPFGFSAGDFMAAIHTVHKIATALREIDGASSEFNQTICELNSIEGLLRSVQNAYSADVDPLQLDRLQILVHECYIPLDRFLSKMKDLEPSLGSRVPRSKHIIDKAKRAARKVQWGLQVKKEVSGLTIAMGPRISAINMQLHLINM</sequence>
<reference evidence="1" key="1">
    <citation type="submission" date="2021-12" db="EMBL/GenBank/DDBJ databases">
        <title>Curvularia clavata genome.</title>
        <authorList>
            <person name="Cao Y."/>
        </authorList>
    </citation>
    <scope>NUCLEOTIDE SEQUENCE</scope>
    <source>
        <strain evidence="1">Yc1106</strain>
    </source>
</reference>
<dbReference type="PANTHER" id="PTHR38886">
    <property type="entry name" value="SESA DOMAIN-CONTAINING PROTEIN"/>
    <property type="match status" value="1"/>
</dbReference>
<evidence type="ECO:0008006" key="3">
    <source>
        <dbReference type="Google" id="ProtNLM"/>
    </source>
</evidence>
<dbReference type="VEuPathDB" id="FungiDB:yc1106_04026"/>
<gene>
    <name evidence="1" type="ORF">yc1106_04026</name>
</gene>
<keyword evidence="2" id="KW-1185">Reference proteome</keyword>
<evidence type="ECO:0000313" key="1">
    <source>
        <dbReference type="EMBL" id="USP76752.1"/>
    </source>
</evidence>